<evidence type="ECO:0000313" key="1">
    <source>
        <dbReference type="EMBL" id="GCB79322.1"/>
    </source>
</evidence>
<dbReference type="AlphaFoldDB" id="A0A401Q1R1"/>
<dbReference type="Proteomes" id="UP000288216">
    <property type="component" value="Unassembled WGS sequence"/>
</dbReference>
<protein>
    <submittedName>
        <fullName evidence="1">Uncharacterized protein</fullName>
    </submittedName>
</protein>
<evidence type="ECO:0000313" key="2">
    <source>
        <dbReference type="Proteomes" id="UP000288216"/>
    </source>
</evidence>
<keyword evidence="2" id="KW-1185">Reference proteome</keyword>
<gene>
    <name evidence="1" type="ORF">scyTo_0020770</name>
</gene>
<organism evidence="1 2">
    <name type="scientific">Scyliorhinus torazame</name>
    <name type="common">Cloudy catshark</name>
    <name type="synonym">Catulus torazame</name>
    <dbReference type="NCBI Taxonomy" id="75743"/>
    <lineage>
        <taxon>Eukaryota</taxon>
        <taxon>Metazoa</taxon>
        <taxon>Chordata</taxon>
        <taxon>Craniata</taxon>
        <taxon>Vertebrata</taxon>
        <taxon>Chondrichthyes</taxon>
        <taxon>Elasmobranchii</taxon>
        <taxon>Galeomorphii</taxon>
        <taxon>Galeoidea</taxon>
        <taxon>Carcharhiniformes</taxon>
        <taxon>Scyliorhinidae</taxon>
        <taxon>Scyliorhinus</taxon>
    </lineage>
</organism>
<proteinExistence type="predicted"/>
<dbReference type="EMBL" id="BFAA01017282">
    <property type="protein sequence ID" value="GCB79322.1"/>
    <property type="molecule type" value="Genomic_DNA"/>
</dbReference>
<reference evidence="1 2" key="1">
    <citation type="journal article" date="2018" name="Nat. Ecol. Evol.">
        <title>Shark genomes provide insights into elasmobranch evolution and the origin of vertebrates.</title>
        <authorList>
            <person name="Hara Y"/>
            <person name="Yamaguchi K"/>
            <person name="Onimaru K"/>
            <person name="Kadota M"/>
            <person name="Koyanagi M"/>
            <person name="Keeley SD"/>
            <person name="Tatsumi K"/>
            <person name="Tanaka K"/>
            <person name="Motone F"/>
            <person name="Kageyama Y"/>
            <person name="Nozu R"/>
            <person name="Adachi N"/>
            <person name="Nishimura O"/>
            <person name="Nakagawa R"/>
            <person name="Tanegashima C"/>
            <person name="Kiyatake I"/>
            <person name="Matsumoto R"/>
            <person name="Murakumo K"/>
            <person name="Nishida K"/>
            <person name="Terakita A"/>
            <person name="Kuratani S"/>
            <person name="Sato K"/>
            <person name="Hyodo S Kuraku.S."/>
        </authorList>
    </citation>
    <scope>NUCLEOTIDE SEQUENCE [LARGE SCALE GENOMIC DNA]</scope>
</reference>
<name>A0A401Q1R1_SCYTO</name>
<accession>A0A401Q1R1</accession>
<sequence length="76" mass="8619">MAAMLVQREEERMRWRQGDGIGGQGFDTHPLRLSALFTPQEPSAQAQRCIRSMRTVILLGALRLLKGLFPRLQIPC</sequence>
<comment type="caution">
    <text evidence="1">The sequence shown here is derived from an EMBL/GenBank/DDBJ whole genome shotgun (WGS) entry which is preliminary data.</text>
</comment>